<gene>
    <name evidence="1" type="ORF">RRG08_006831</name>
</gene>
<protein>
    <submittedName>
        <fullName evidence="1">Uncharacterized protein</fullName>
    </submittedName>
</protein>
<name>A0AAE1CN87_9GAST</name>
<proteinExistence type="predicted"/>
<organism evidence="1 2">
    <name type="scientific">Elysia crispata</name>
    <name type="common">lettuce slug</name>
    <dbReference type="NCBI Taxonomy" id="231223"/>
    <lineage>
        <taxon>Eukaryota</taxon>
        <taxon>Metazoa</taxon>
        <taxon>Spiralia</taxon>
        <taxon>Lophotrochozoa</taxon>
        <taxon>Mollusca</taxon>
        <taxon>Gastropoda</taxon>
        <taxon>Heterobranchia</taxon>
        <taxon>Euthyneura</taxon>
        <taxon>Panpulmonata</taxon>
        <taxon>Sacoglossa</taxon>
        <taxon>Placobranchoidea</taxon>
        <taxon>Plakobranchidae</taxon>
        <taxon>Elysia</taxon>
    </lineage>
</organism>
<sequence length="67" mass="7932">MRNWCSYIDLHKLQTLTDLESPMALRHDGRLVHAFYFQSMSVLGRRGPVIRIRESWVLTTARFRGLK</sequence>
<dbReference type="AlphaFoldDB" id="A0AAE1CN87"/>
<keyword evidence="2" id="KW-1185">Reference proteome</keyword>
<accession>A0AAE1CN87</accession>
<evidence type="ECO:0000313" key="1">
    <source>
        <dbReference type="EMBL" id="KAK3718453.1"/>
    </source>
</evidence>
<comment type="caution">
    <text evidence="1">The sequence shown here is derived from an EMBL/GenBank/DDBJ whole genome shotgun (WGS) entry which is preliminary data.</text>
</comment>
<dbReference type="EMBL" id="JAWDGP010007437">
    <property type="protein sequence ID" value="KAK3718453.1"/>
    <property type="molecule type" value="Genomic_DNA"/>
</dbReference>
<dbReference type="Proteomes" id="UP001283361">
    <property type="component" value="Unassembled WGS sequence"/>
</dbReference>
<reference evidence="1" key="1">
    <citation type="journal article" date="2023" name="G3 (Bethesda)">
        <title>A reference genome for the long-term kleptoplast-retaining sea slug Elysia crispata morphotype clarki.</title>
        <authorList>
            <person name="Eastman K.E."/>
            <person name="Pendleton A.L."/>
            <person name="Shaikh M.A."/>
            <person name="Suttiyut T."/>
            <person name="Ogas R."/>
            <person name="Tomko P."/>
            <person name="Gavelis G."/>
            <person name="Widhalm J.R."/>
            <person name="Wisecaver J.H."/>
        </authorList>
    </citation>
    <scope>NUCLEOTIDE SEQUENCE</scope>
    <source>
        <strain evidence="1">ECLA1</strain>
    </source>
</reference>
<evidence type="ECO:0000313" key="2">
    <source>
        <dbReference type="Proteomes" id="UP001283361"/>
    </source>
</evidence>